<feature type="domain" description="Major facilitator superfamily (MFS) profile" evidence="9">
    <location>
        <begin position="197"/>
        <end position="389"/>
    </location>
</feature>
<feature type="transmembrane region" description="Helical" evidence="8">
    <location>
        <begin position="7"/>
        <end position="26"/>
    </location>
</feature>
<name>A0A558D2B0_9GAMM</name>
<dbReference type="Pfam" id="PF12832">
    <property type="entry name" value="MFS_1_like"/>
    <property type="match status" value="1"/>
</dbReference>
<dbReference type="PIRSF" id="PIRSF004925">
    <property type="entry name" value="HcaT"/>
    <property type="match status" value="1"/>
</dbReference>
<dbReference type="GO" id="GO:0005886">
    <property type="term" value="C:plasma membrane"/>
    <property type="evidence" value="ECO:0007669"/>
    <property type="project" value="UniProtKB-SubCell"/>
</dbReference>
<dbReference type="GO" id="GO:0030395">
    <property type="term" value="F:lactose binding"/>
    <property type="evidence" value="ECO:0007669"/>
    <property type="project" value="TreeGrafter"/>
</dbReference>
<evidence type="ECO:0000256" key="4">
    <source>
        <dbReference type="ARBA" id="ARBA00022519"/>
    </source>
</evidence>
<evidence type="ECO:0000256" key="1">
    <source>
        <dbReference type="ARBA" id="ARBA00004429"/>
    </source>
</evidence>
<evidence type="ECO:0000256" key="6">
    <source>
        <dbReference type="ARBA" id="ARBA00022989"/>
    </source>
</evidence>
<feature type="transmembrane region" description="Helical" evidence="8">
    <location>
        <begin position="285"/>
        <end position="311"/>
    </location>
</feature>
<dbReference type="InterPro" id="IPR024989">
    <property type="entry name" value="MFS_assoc_dom"/>
</dbReference>
<proteinExistence type="predicted"/>
<dbReference type="InterPro" id="IPR036259">
    <property type="entry name" value="MFS_trans_sf"/>
</dbReference>
<dbReference type="Gene3D" id="1.20.1250.20">
    <property type="entry name" value="MFS general substrate transporter like domains"/>
    <property type="match status" value="2"/>
</dbReference>
<dbReference type="SUPFAM" id="SSF103473">
    <property type="entry name" value="MFS general substrate transporter"/>
    <property type="match status" value="1"/>
</dbReference>
<dbReference type="InterPro" id="IPR020846">
    <property type="entry name" value="MFS_dom"/>
</dbReference>
<evidence type="ECO:0000256" key="5">
    <source>
        <dbReference type="ARBA" id="ARBA00022692"/>
    </source>
</evidence>
<comment type="subcellular location">
    <subcellularLocation>
        <location evidence="1">Cell inner membrane</location>
        <topology evidence="1">Multi-pass membrane protein</topology>
    </subcellularLocation>
</comment>
<reference evidence="10 11" key="1">
    <citation type="submission" date="2019-07" db="EMBL/GenBank/DDBJ databases">
        <title>The pathways for chlorine oxyanion respiration interact through the shared metabolite chlorate.</title>
        <authorList>
            <person name="Barnum T.P."/>
            <person name="Cheng Y."/>
            <person name="Hill K.A."/>
            <person name="Lucas L.N."/>
            <person name="Carlson H.K."/>
            <person name="Coates J.D."/>
        </authorList>
    </citation>
    <scope>NUCLEOTIDE SEQUENCE [LARGE SCALE GENOMIC DNA]</scope>
    <source>
        <strain evidence="10">BK-3</strain>
    </source>
</reference>
<keyword evidence="2" id="KW-0813">Transport</keyword>
<gene>
    <name evidence="10" type="ORF">FHK82_08965</name>
</gene>
<feature type="transmembrane region" description="Helical" evidence="8">
    <location>
        <begin position="131"/>
        <end position="148"/>
    </location>
</feature>
<keyword evidence="7 8" id="KW-0472">Membrane</keyword>
<keyword evidence="5 8" id="KW-0812">Transmembrane</keyword>
<evidence type="ECO:0000256" key="2">
    <source>
        <dbReference type="ARBA" id="ARBA00022448"/>
    </source>
</evidence>
<comment type="caution">
    <text evidence="10">The sequence shown here is derived from an EMBL/GenBank/DDBJ whole genome shotgun (WGS) entry which is preliminary data.</text>
</comment>
<dbReference type="InterPro" id="IPR026032">
    <property type="entry name" value="HcaT-like"/>
</dbReference>
<accession>A0A558D2B0</accession>
<dbReference type="NCBIfam" id="NF037955">
    <property type="entry name" value="mfs"/>
    <property type="match status" value="1"/>
</dbReference>
<dbReference type="PANTHER" id="PTHR23522:SF10">
    <property type="entry name" value="3-PHENYLPROPIONIC ACID TRANSPORTER-RELATED"/>
    <property type="match status" value="1"/>
</dbReference>
<feature type="transmembrane region" description="Helical" evidence="8">
    <location>
        <begin position="187"/>
        <end position="212"/>
    </location>
</feature>
<feature type="transmembrane region" description="Helical" evidence="8">
    <location>
        <begin position="38"/>
        <end position="56"/>
    </location>
</feature>
<dbReference type="STRING" id="1543721.AAY24_08130"/>
<dbReference type="Proteomes" id="UP000317355">
    <property type="component" value="Unassembled WGS sequence"/>
</dbReference>
<feature type="transmembrane region" description="Helical" evidence="8">
    <location>
        <begin position="232"/>
        <end position="251"/>
    </location>
</feature>
<feature type="transmembrane region" description="Helical" evidence="8">
    <location>
        <begin position="263"/>
        <end position="279"/>
    </location>
</feature>
<feature type="transmembrane region" description="Helical" evidence="8">
    <location>
        <begin position="323"/>
        <end position="346"/>
    </location>
</feature>
<evidence type="ECO:0000313" key="10">
    <source>
        <dbReference type="EMBL" id="TVT55147.1"/>
    </source>
</evidence>
<protein>
    <submittedName>
        <fullName evidence="10">MFS transporter</fullName>
    </submittedName>
</protein>
<dbReference type="GO" id="GO:0015528">
    <property type="term" value="F:lactose:proton symporter activity"/>
    <property type="evidence" value="ECO:0007669"/>
    <property type="project" value="TreeGrafter"/>
</dbReference>
<evidence type="ECO:0000256" key="7">
    <source>
        <dbReference type="ARBA" id="ARBA00023136"/>
    </source>
</evidence>
<evidence type="ECO:0000313" key="11">
    <source>
        <dbReference type="Proteomes" id="UP000317355"/>
    </source>
</evidence>
<feature type="transmembrane region" description="Helical" evidence="8">
    <location>
        <begin position="352"/>
        <end position="373"/>
    </location>
</feature>
<dbReference type="AlphaFoldDB" id="A0A558D2B0"/>
<sequence>MPYWRLSGFYFFYFAALGVLVPYWGLYLKSLGFSALQIGQLMAIPMVTKFVAPFVWGWLGDHLGYRMAIVRLGALLTSIIFISVFWLQGFWELGLAMVLFSFFWNAVLPQFEAVVLCYLGDDITRYAQIRLWGSVGFIATVLVLGLLVDLQGPAAVLPVLFSIYGVIWFTSLLIADPTQKPHPVEQPGIISVLLKPSVMAFLIACFLLQAGHGVYYGFYSIYMEELGYSKTVIGQLWALGVIAEVIVFIFMHRLLKAMGARNVLMLSLLLAALRWYLIGHFNDSLIMLFFAQTLHAATFGTFHAAAIHLVHHYFTGRHQGRGQALYSSLSFGFGGALGTVASGFLWESAGPTFVFNISVALSLLALIIVWRWVVNDLNLPRQTITSGDA</sequence>
<evidence type="ECO:0000256" key="3">
    <source>
        <dbReference type="ARBA" id="ARBA00022475"/>
    </source>
</evidence>
<organism evidence="10 11">
    <name type="scientific">Sedimenticola thiotaurini</name>
    <dbReference type="NCBI Taxonomy" id="1543721"/>
    <lineage>
        <taxon>Bacteria</taxon>
        <taxon>Pseudomonadati</taxon>
        <taxon>Pseudomonadota</taxon>
        <taxon>Gammaproteobacteria</taxon>
        <taxon>Chromatiales</taxon>
        <taxon>Sedimenticolaceae</taxon>
        <taxon>Sedimenticola</taxon>
    </lineage>
</organism>
<dbReference type="PANTHER" id="PTHR23522">
    <property type="entry name" value="BLL5896 PROTEIN"/>
    <property type="match status" value="1"/>
</dbReference>
<dbReference type="EMBL" id="VMRY01000036">
    <property type="protein sequence ID" value="TVT55147.1"/>
    <property type="molecule type" value="Genomic_DNA"/>
</dbReference>
<evidence type="ECO:0000259" key="9">
    <source>
        <dbReference type="PROSITE" id="PS50850"/>
    </source>
</evidence>
<feature type="transmembrane region" description="Helical" evidence="8">
    <location>
        <begin position="93"/>
        <end position="119"/>
    </location>
</feature>
<keyword evidence="6 8" id="KW-1133">Transmembrane helix</keyword>
<feature type="transmembrane region" description="Helical" evidence="8">
    <location>
        <begin position="68"/>
        <end position="87"/>
    </location>
</feature>
<evidence type="ECO:0000256" key="8">
    <source>
        <dbReference type="SAM" id="Phobius"/>
    </source>
</evidence>
<feature type="transmembrane region" description="Helical" evidence="8">
    <location>
        <begin position="154"/>
        <end position="175"/>
    </location>
</feature>
<keyword evidence="3" id="KW-1003">Cell membrane</keyword>
<dbReference type="PROSITE" id="PS50850">
    <property type="entry name" value="MFS"/>
    <property type="match status" value="1"/>
</dbReference>
<dbReference type="CDD" id="cd17335">
    <property type="entry name" value="MFS_MFSD6"/>
    <property type="match status" value="1"/>
</dbReference>
<keyword evidence="4" id="KW-0997">Cell inner membrane</keyword>